<dbReference type="RefSeq" id="WP_055209091.1">
    <property type="nucleotide sequence ID" value="NZ_CP061202.1"/>
</dbReference>
<dbReference type="OrthoDB" id="9806572at2"/>
<dbReference type="Gene3D" id="2.60.40.1880">
    <property type="entry name" value="Invasion associated locus B (IalB) protein"/>
    <property type="match status" value="1"/>
</dbReference>
<organism evidence="1 2">
    <name type="scientific">Rhodobacter capsulatus</name>
    <name type="common">Rhodopseudomonas capsulata</name>
    <dbReference type="NCBI Taxonomy" id="1061"/>
    <lineage>
        <taxon>Bacteria</taxon>
        <taxon>Pseudomonadati</taxon>
        <taxon>Pseudomonadota</taxon>
        <taxon>Alphaproteobacteria</taxon>
        <taxon>Rhodobacterales</taxon>
        <taxon>Rhodobacter group</taxon>
        <taxon>Rhodobacter</taxon>
    </lineage>
</organism>
<name>A0A0N8VG19_RHOCA</name>
<protein>
    <recommendedName>
        <fullName evidence="3">Invasion associated locus B family protein</fullName>
    </recommendedName>
</protein>
<dbReference type="InterPro" id="IPR038696">
    <property type="entry name" value="IalB_sf"/>
</dbReference>
<gene>
    <name evidence="1" type="ORF">SAMN04244550_02280</name>
</gene>
<proteinExistence type="predicted"/>
<evidence type="ECO:0008006" key="3">
    <source>
        <dbReference type="Google" id="ProtNLM"/>
    </source>
</evidence>
<evidence type="ECO:0000313" key="1">
    <source>
        <dbReference type="EMBL" id="SDF45708.1"/>
    </source>
</evidence>
<reference evidence="1 2" key="1">
    <citation type="submission" date="2016-10" db="EMBL/GenBank/DDBJ databases">
        <authorList>
            <person name="de Groot N.N."/>
        </authorList>
    </citation>
    <scope>NUCLEOTIDE SEQUENCE [LARGE SCALE GENOMIC DNA]</scope>
    <source>
        <strain evidence="2">DSM 938 / 37b4</strain>
    </source>
</reference>
<accession>A0A0N8VG19</accession>
<dbReference type="Proteomes" id="UP000183812">
    <property type="component" value="Unassembled WGS sequence"/>
</dbReference>
<evidence type="ECO:0000313" key="2">
    <source>
        <dbReference type="Proteomes" id="UP000183812"/>
    </source>
</evidence>
<dbReference type="Pfam" id="PF06776">
    <property type="entry name" value="IalB"/>
    <property type="match status" value="1"/>
</dbReference>
<sequence length="174" mass="18299">MKTIFTSVAAVVAASLAFSPVVQAQESSNRVAAKTDWSVFVEDSPKECWGVSPPKKSAASKDGKPVQARRSEILLFVTFRPGKAGEVMFMAGYPFADGSTADLKVNTGASFTLFTNGEGAWAGSPEEDAKLIAALKSGAEVTISGRSGRGTKTEDTFSLMGFTAAMEEAAKRCK</sequence>
<dbReference type="InterPro" id="IPR010642">
    <property type="entry name" value="Invasion_prot_B"/>
</dbReference>
<dbReference type="EMBL" id="FNAY01000011">
    <property type="protein sequence ID" value="SDF45708.1"/>
    <property type="molecule type" value="Genomic_DNA"/>
</dbReference>
<dbReference type="AlphaFoldDB" id="A0A0N8VG19"/>